<keyword evidence="2" id="KW-1185">Reference proteome</keyword>
<protein>
    <submittedName>
        <fullName evidence="1">DUF1033 family protein</fullName>
    </submittedName>
</protein>
<proteinExistence type="predicted"/>
<dbReference type="Proteomes" id="UP001597273">
    <property type="component" value="Unassembled WGS sequence"/>
</dbReference>
<dbReference type="InterPro" id="IPR010434">
    <property type="entry name" value="DUF1033"/>
</dbReference>
<dbReference type="RefSeq" id="WP_204892243.1">
    <property type="nucleotide sequence ID" value="NZ_JBHUFW010000004.1"/>
</dbReference>
<name>A0ABW4QGJ5_9BACL</name>
<reference evidence="2" key="1">
    <citation type="journal article" date="2019" name="Int. J. Syst. Evol. Microbiol.">
        <title>The Global Catalogue of Microorganisms (GCM) 10K type strain sequencing project: providing services to taxonomists for standard genome sequencing and annotation.</title>
        <authorList>
            <consortium name="The Broad Institute Genomics Platform"/>
            <consortium name="The Broad Institute Genome Sequencing Center for Infectious Disease"/>
            <person name="Wu L."/>
            <person name="Ma J."/>
        </authorList>
    </citation>
    <scope>NUCLEOTIDE SEQUENCE [LARGE SCALE GENOMIC DNA]</scope>
    <source>
        <strain evidence="2">CGMCC 1.15475</strain>
    </source>
</reference>
<evidence type="ECO:0000313" key="1">
    <source>
        <dbReference type="EMBL" id="MFD1862725.1"/>
    </source>
</evidence>
<gene>
    <name evidence="1" type="ORF">ACFSDB_07265</name>
</gene>
<sequence>MLHEIFYIRSFDEPWWMLEGWQENIVSRKSFSNAGQAQKYFDREVQALSLRFTEQKRQGRSIAFWNPGDLAYCSNCEEDLQVYHGLLWLVNNKLVN</sequence>
<organism evidence="1 2">
    <name type="scientific">Planococcus chinensis</name>
    <dbReference type="NCBI Taxonomy" id="272917"/>
    <lineage>
        <taxon>Bacteria</taxon>
        <taxon>Bacillati</taxon>
        <taxon>Bacillota</taxon>
        <taxon>Bacilli</taxon>
        <taxon>Bacillales</taxon>
        <taxon>Caryophanaceae</taxon>
        <taxon>Planococcus</taxon>
    </lineage>
</organism>
<dbReference type="Pfam" id="PF06279">
    <property type="entry name" value="DUF1033"/>
    <property type="match status" value="1"/>
</dbReference>
<comment type="caution">
    <text evidence="1">The sequence shown here is derived from an EMBL/GenBank/DDBJ whole genome shotgun (WGS) entry which is preliminary data.</text>
</comment>
<accession>A0ABW4QGJ5</accession>
<dbReference type="EMBL" id="JBHUFW010000004">
    <property type="protein sequence ID" value="MFD1862725.1"/>
    <property type="molecule type" value="Genomic_DNA"/>
</dbReference>
<evidence type="ECO:0000313" key="2">
    <source>
        <dbReference type="Proteomes" id="UP001597273"/>
    </source>
</evidence>